<protein>
    <submittedName>
        <fullName evidence="1">Uncharacterized protein</fullName>
    </submittedName>
</protein>
<dbReference type="EMBL" id="JACAGB010000001">
    <property type="protein sequence ID" value="KAF6392557.1"/>
    <property type="molecule type" value="Genomic_DNA"/>
</dbReference>
<gene>
    <name evidence="1" type="ORF">mPipKuh1_007758</name>
</gene>
<reference evidence="1 2" key="1">
    <citation type="journal article" date="2020" name="Nature">
        <title>Six reference-quality genomes reveal evolution of bat adaptations.</title>
        <authorList>
            <person name="Jebb D."/>
            <person name="Huang Z."/>
            <person name="Pippel M."/>
            <person name="Hughes G.M."/>
            <person name="Lavrichenko K."/>
            <person name="Devanna P."/>
            <person name="Winkler S."/>
            <person name="Jermiin L.S."/>
            <person name="Skirmuntt E.C."/>
            <person name="Katzourakis A."/>
            <person name="Burkitt-Gray L."/>
            <person name="Ray D.A."/>
            <person name="Sullivan K.A.M."/>
            <person name="Roscito J.G."/>
            <person name="Kirilenko B.M."/>
            <person name="Davalos L.M."/>
            <person name="Corthals A.P."/>
            <person name="Power M.L."/>
            <person name="Jones G."/>
            <person name="Ransome R.D."/>
            <person name="Dechmann D.K.N."/>
            <person name="Locatelli A.G."/>
            <person name="Puechmaille S.J."/>
            <person name="Fedrigo O."/>
            <person name="Jarvis E.D."/>
            <person name="Hiller M."/>
            <person name="Vernes S.C."/>
            <person name="Myers E.W."/>
            <person name="Teeling E.C."/>
        </authorList>
    </citation>
    <scope>NUCLEOTIDE SEQUENCE [LARGE SCALE GENOMIC DNA]</scope>
    <source>
        <strain evidence="1">MPipKuh1</strain>
        <tissue evidence="1">Flight muscle</tissue>
    </source>
</reference>
<evidence type="ECO:0000313" key="2">
    <source>
        <dbReference type="Proteomes" id="UP000558488"/>
    </source>
</evidence>
<evidence type="ECO:0000313" key="1">
    <source>
        <dbReference type="EMBL" id="KAF6392557.1"/>
    </source>
</evidence>
<keyword evidence="2" id="KW-1185">Reference proteome</keyword>
<name>A0A7J8B181_PIPKU</name>
<comment type="caution">
    <text evidence="1">The sequence shown here is derived from an EMBL/GenBank/DDBJ whole genome shotgun (WGS) entry which is preliminary data.</text>
</comment>
<accession>A0A7J8B181</accession>
<proteinExistence type="predicted"/>
<sequence length="126" mass="13511">MGLVAWCTKFMHGGGSSQPGLHPLQSGTSWGMSDYWFRPDPHGLLTVHLPAHLQLPPHQPSHPQLLPFASLITPNYPPSISLLASNCLPCRPAHSKLPPPPCWPACSQLAPLPACSPSTAPHPRLA</sequence>
<dbReference type="AlphaFoldDB" id="A0A7J8B181"/>
<dbReference type="Proteomes" id="UP000558488">
    <property type="component" value="Unassembled WGS sequence"/>
</dbReference>
<organism evidence="1 2">
    <name type="scientific">Pipistrellus kuhlii</name>
    <name type="common">Kuhl's pipistrelle</name>
    <dbReference type="NCBI Taxonomy" id="59472"/>
    <lineage>
        <taxon>Eukaryota</taxon>
        <taxon>Metazoa</taxon>
        <taxon>Chordata</taxon>
        <taxon>Craniata</taxon>
        <taxon>Vertebrata</taxon>
        <taxon>Euteleostomi</taxon>
        <taxon>Mammalia</taxon>
        <taxon>Eutheria</taxon>
        <taxon>Laurasiatheria</taxon>
        <taxon>Chiroptera</taxon>
        <taxon>Yangochiroptera</taxon>
        <taxon>Vespertilionidae</taxon>
        <taxon>Pipistrellus</taxon>
    </lineage>
</organism>